<accession>A0A1G6GLC9</accession>
<dbReference type="OrthoDB" id="445620at2"/>
<dbReference type="Pfam" id="PF04311">
    <property type="entry name" value="DUF459"/>
    <property type="match status" value="1"/>
</dbReference>
<dbReference type="Proteomes" id="UP000242501">
    <property type="component" value="Unassembled WGS sequence"/>
</dbReference>
<keyword evidence="1" id="KW-1133">Transmembrane helix</keyword>
<sequence length="360" mass="41270">MQIFKPTLPEVTQPSTVCFSVDQTHYMNVLYSVIFLMTCAITGLWLLQNSVNAYYEQTYHKESPLHVLDQYSVWTQGAQWGDLLYGERDVIGQNITQHNQIITALFNQDYAYTPEYKALLTKKMALEQQQKQQWLLAEAQHKAEESLSQKFTLNADDQVFFAGDSMMQGVAPYVQKALLDQFKIKTVNLSKQSTGLAYPKFFDWPKTIKDTLVSNPRIKILVVFLGPNDPWDMPNPQGGHYLKYESAEWEALYRSRVADIIQTANQHHVSVMWITPPNMKKPTLNKQMVYLSHVVADEVQKNKAFSIDSREILGSINNIYSDYFQENGQAVKARSADGIHFSPDGQKRIANTILHYLKVS</sequence>
<evidence type="ECO:0000313" key="3">
    <source>
        <dbReference type="Proteomes" id="UP000242501"/>
    </source>
</evidence>
<evidence type="ECO:0000256" key="1">
    <source>
        <dbReference type="SAM" id="Phobius"/>
    </source>
</evidence>
<dbReference type="InterPro" id="IPR036514">
    <property type="entry name" value="SGNH_hydro_sf"/>
</dbReference>
<organism evidence="2 3">
    <name type="scientific">Acinetobacter boissieri</name>
    <dbReference type="NCBI Taxonomy" id="1219383"/>
    <lineage>
        <taxon>Bacteria</taxon>
        <taxon>Pseudomonadati</taxon>
        <taxon>Pseudomonadota</taxon>
        <taxon>Gammaproteobacteria</taxon>
        <taxon>Moraxellales</taxon>
        <taxon>Moraxellaceae</taxon>
        <taxon>Acinetobacter</taxon>
    </lineage>
</organism>
<name>A0A1G6GLC9_9GAMM</name>
<dbReference type="AlphaFoldDB" id="A0A1G6GLC9"/>
<reference evidence="3" key="1">
    <citation type="submission" date="2016-09" db="EMBL/GenBank/DDBJ databases">
        <authorList>
            <person name="Varghese N."/>
            <person name="Submissions S."/>
        </authorList>
    </citation>
    <scope>NUCLEOTIDE SEQUENCE [LARGE SCALE GENOMIC DNA]</scope>
    <source>
        <strain evidence="3">ANC 4422</strain>
    </source>
</reference>
<dbReference type="SUPFAM" id="SSF52266">
    <property type="entry name" value="SGNH hydrolase"/>
    <property type="match status" value="1"/>
</dbReference>
<feature type="transmembrane region" description="Helical" evidence="1">
    <location>
        <begin position="29"/>
        <end position="47"/>
    </location>
</feature>
<dbReference type="InterPro" id="IPR007407">
    <property type="entry name" value="DUF459"/>
</dbReference>
<protein>
    <recommendedName>
        <fullName evidence="4">SGNH hydrolase-type esterase domain-containing protein</fullName>
    </recommendedName>
</protein>
<dbReference type="Gene3D" id="3.40.50.1110">
    <property type="entry name" value="SGNH hydrolase"/>
    <property type="match status" value="1"/>
</dbReference>
<evidence type="ECO:0008006" key="4">
    <source>
        <dbReference type="Google" id="ProtNLM"/>
    </source>
</evidence>
<evidence type="ECO:0000313" key="2">
    <source>
        <dbReference type="EMBL" id="SDB82760.1"/>
    </source>
</evidence>
<proteinExistence type="predicted"/>
<dbReference type="GO" id="GO:0016788">
    <property type="term" value="F:hydrolase activity, acting on ester bonds"/>
    <property type="evidence" value="ECO:0007669"/>
    <property type="project" value="UniProtKB-ARBA"/>
</dbReference>
<keyword evidence="3" id="KW-1185">Reference proteome</keyword>
<dbReference type="RefSeq" id="WP_092746621.1">
    <property type="nucleotide sequence ID" value="NZ_FMYL01000001.1"/>
</dbReference>
<keyword evidence="1" id="KW-0812">Transmembrane</keyword>
<gene>
    <name evidence="2" type="ORF">SAMN05421733_101370</name>
</gene>
<dbReference type="STRING" id="1219383.SAMN05421733_101370"/>
<dbReference type="EMBL" id="FMYL01000001">
    <property type="protein sequence ID" value="SDB82760.1"/>
    <property type="molecule type" value="Genomic_DNA"/>
</dbReference>
<keyword evidence="1" id="KW-0472">Membrane</keyword>